<dbReference type="Pfam" id="PF08578">
    <property type="entry name" value="DUF1765"/>
    <property type="match status" value="1"/>
</dbReference>
<proteinExistence type="predicted"/>
<dbReference type="VEuPathDB" id="FungiDB:PV06_01080"/>
<feature type="compositionally biased region" description="Polar residues" evidence="1">
    <location>
        <begin position="888"/>
        <end position="906"/>
    </location>
</feature>
<feature type="compositionally biased region" description="Low complexity" evidence="1">
    <location>
        <begin position="1022"/>
        <end position="1034"/>
    </location>
</feature>
<dbReference type="OrthoDB" id="296767at2759"/>
<feature type="compositionally biased region" description="Basic residues" evidence="1">
    <location>
        <begin position="92"/>
        <end position="104"/>
    </location>
</feature>
<feature type="compositionally biased region" description="Basic and acidic residues" evidence="1">
    <location>
        <begin position="122"/>
        <end position="137"/>
    </location>
</feature>
<gene>
    <name evidence="2" type="ORF">PV06_01080</name>
</gene>
<dbReference type="Proteomes" id="UP000053342">
    <property type="component" value="Unassembled WGS sequence"/>
</dbReference>
<feature type="compositionally biased region" description="Polar residues" evidence="1">
    <location>
        <begin position="947"/>
        <end position="960"/>
    </location>
</feature>
<dbReference type="HOGENOM" id="CLU_003877_1_1_1"/>
<dbReference type="PANTHER" id="PTHR37988:SF1">
    <property type="entry name" value="UPF0592 MEMBRANE PROTEIN C7D4.03C"/>
    <property type="match status" value="1"/>
</dbReference>
<evidence type="ECO:0000256" key="1">
    <source>
        <dbReference type="SAM" id="MobiDB-lite"/>
    </source>
</evidence>
<feature type="region of interest" description="Disordered" evidence="1">
    <location>
        <begin position="1018"/>
        <end position="1047"/>
    </location>
</feature>
<protein>
    <recommendedName>
        <fullName evidence="4">DUF1765-domain-containing protein</fullName>
    </recommendedName>
</protein>
<dbReference type="RefSeq" id="XP_016268718.1">
    <property type="nucleotide sequence ID" value="XM_016401665.1"/>
</dbReference>
<dbReference type="STRING" id="215243.A0A0D2CF99"/>
<dbReference type="AlphaFoldDB" id="A0A0D2CF99"/>
<organism evidence="2 3">
    <name type="scientific">Exophiala oligosperma</name>
    <dbReference type="NCBI Taxonomy" id="215243"/>
    <lineage>
        <taxon>Eukaryota</taxon>
        <taxon>Fungi</taxon>
        <taxon>Dikarya</taxon>
        <taxon>Ascomycota</taxon>
        <taxon>Pezizomycotina</taxon>
        <taxon>Eurotiomycetes</taxon>
        <taxon>Chaetothyriomycetidae</taxon>
        <taxon>Chaetothyriales</taxon>
        <taxon>Herpotrichiellaceae</taxon>
        <taxon>Exophiala</taxon>
    </lineage>
</organism>
<evidence type="ECO:0000313" key="2">
    <source>
        <dbReference type="EMBL" id="KIW48502.1"/>
    </source>
</evidence>
<evidence type="ECO:0000313" key="3">
    <source>
        <dbReference type="Proteomes" id="UP000053342"/>
    </source>
</evidence>
<name>A0A0D2CF99_9EURO</name>
<dbReference type="GeneID" id="27353154"/>
<dbReference type="InterPro" id="IPR013887">
    <property type="entry name" value="UPF0592"/>
</dbReference>
<sequence length="1106" mass="124490">MSAGVEGQVMPTVPVHAASPLHSSVHLPCSDSIPRPPSAEITRSASYTYLSTLEKEPAITTIKRTFSDNVLSLPPEVRSKMNDSTQSTNKVLFRRASRKAKKRITSGIFSFSSEPEQEDDDVRGGRETEIDPVKVEQSRSLSRSVTGTIRTLARKSWAGSRPSSPAPKDGSAPRKRSWSPTKIKDAATSKPASSRSPSRSRESDAAKSTPPQLLRPPLSVLPIKNKSEVSLKRLSRNSSSTSLASDERSRSKVSLGKLPPLPRTLSSDRLASFQQELARKKDPLATAFRNVDSEFITFHAKPSVQKSKVLRTVLLPFLHKYARHPSITSLRAEDLDRRTVILNKWWTALLEMLHGTNNQMISLSDRPAFLESVSMIMSRLEWTVPGFNAALGEISQPASIPKSKSTNSLESEDSDFLSDTIKQNVRNMFIQNLLSQLKFVIEKLSWRAAPSSLVTFAGKTCAYAFFYCPGVADMLARQWNVGAGTLGRIFTEFDIHFGDKLALISNAFAGRFPPPIRSLSAISQSTLARHLQPQRQRPQGLEQLDWWHPTWVNRWCGRDTDLFFSFTKYFHLLVPEFLSEELSSKERAGIPGLIPVCAQMLVVLEATLYRQANQQRYDDDGTEGSRFDRDHPDSLAPLPVIANADRSIAENRLIILLRDVLGDVDSEATMFRGLFTGSFEAVLKAATRKVSMYSTDPCFVICDFMEEVLPITFRYHQTYGDTPILDWPFWLKVFKQMMRSQSMLTKVRLIAFLYNKWTILISNEERKRELVLEWLLDQEVFEENFCNWSPMVRHYFYRLLCWRVARVDGPVTTLDIVILQTFNTRLNKCWAHYQYLLMEADTRGLTPPSSEPCTPAPARLLLIVRLDNQPLLVPHRTTFERKQPNLGLLNQNSPYQNHSSALNTIPTADVPPQINKKRWSLFKGLSMFSQPGNDRPGEVTPPGSPDEGSSNSNGTITGPSSEIAGPKPVSRPITPPHQPCSFRFELQHHRPPPQLQGQNWTLTSPLLPQTAQNILRVRESSESNASSESSSNNNQKFRPKTKTVEPRQPAYSEIGNARYSGRALAEWSQVVSECRNFYIRRRQDGVPRDGLVEIPTLGVENFRSPG</sequence>
<feature type="region of interest" description="Disordered" evidence="1">
    <location>
        <begin position="926"/>
        <end position="984"/>
    </location>
</feature>
<feature type="region of interest" description="Disordered" evidence="1">
    <location>
        <begin position="883"/>
        <end position="910"/>
    </location>
</feature>
<feature type="region of interest" description="Disordered" evidence="1">
    <location>
        <begin position="77"/>
        <end position="261"/>
    </location>
</feature>
<evidence type="ECO:0008006" key="4">
    <source>
        <dbReference type="Google" id="ProtNLM"/>
    </source>
</evidence>
<feature type="compositionally biased region" description="Low complexity" evidence="1">
    <location>
        <begin position="188"/>
        <end position="197"/>
    </location>
</feature>
<dbReference type="PANTHER" id="PTHR37988">
    <property type="entry name" value="UPF0592 MEMBRANE PROTEIN C7D4.03C"/>
    <property type="match status" value="1"/>
</dbReference>
<reference evidence="2 3" key="1">
    <citation type="submission" date="2015-01" db="EMBL/GenBank/DDBJ databases">
        <title>The Genome Sequence of Exophiala oligosperma CBS72588.</title>
        <authorList>
            <consortium name="The Broad Institute Genomics Platform"/>
            <person name="Cuomo C."/>
            <person name="de Hoog S."/>
            <person name="Gorbushina A."/>
            <person name="Stielow B."/>
            <person name="Teixiera M."/>
            <person name="Abouelleil A."/>
            <person name="Chapman S.B."/>
            <person name="Priest M."/>
            <person name="Young S.K."/>
            <person name="Wortman J."/>
            <person name="Nusbaum C."/>
            <person name="Birren B."/>
        </authorList>
    </citation>
    <scope>NUCLEOTIDE SEQUENCE [LARGE SCALE GENOMIC DNA]</scope>
    <source>
        <strain evidence="2 3">CBS 72588</strain>
    </source>
</reference>
<accession>A0A0D2CF99</accession>
<feature type="compositionally biased region" description="Polar residues" evidence="1">
    <location>
        <begin position="138"/>
        <end position="149"/>
    </location>
</feature>
<keyword evidence="3" id="KW-1185">Reference proteome</keyword>
<dbReference type="EMBL" id="KN847332">
    <property type="protein sequence ID" value="KIW48502.1"/>
    <property type="molecule type" value="Genomic_DNA"/>
</dbReference>